<accession>A0A9Q4EVB5</accession>
<keyword evidence="2" id="KW-0963">Cytoplasm</keyword>
<dbReference type="InterPro" id="IPR000032">
    <property type="entry name" value="HPr-like"/>
</dbReference>
<feature type="domain" description="HPr" evidence="4">
    <location>
        <begin position="1"/>
        <end position="93"/>
    </location>
</feature>
<evidence type="ECO:0000256" key="3">
    <source>
        <dbReference type="ARBA" id="ARBA00022683"/>
    </source>
</evidence>
<dbReference type="PROSITE" id="PS51350">
    <property type="entry name" value="PTS_HPR_DOM"/>
    <property type="match status" value="1"/>
</dbReference>
<comment type="caution">
    <text evidence="5">The sequence shown here is derived from an EMBL/GenBank/DDBJ whole genome shotgun (WGS) entry which is preliminary data.</text>
</comment>
<evidence type="ECO:0000256" key="2">
    <source>
        <dbReference type="ARBA" id="ARBA00022490"/>
    </source>
</evidence>
<dbReference type="RefSeq" id="WP_268296969.1">
    <property type="nucleotide sequence ID" value="NZ_JALAJF010000026.1"/>
</dbReference>
<dbReference type="Pfam" id="PF00381">
    <property type="entry name" value="PTS-HPr"/>
    <property type="match status" value="1"/>
</dbReference>
<sequence length="93" mass="10640">MIKKQFTIIKETGFARPATLLVSLSHRFTSDIFLEYRGKTVNLKHSPKSIMDIMDLGIKSGTQIYIQANGADEAQAIQFIKDYLIKRDYVQET</sequence>
<name>A0A9Q4EVB5_9BACI</name>
<dbReference type="InterPro" id="IPR035895">
    <property type="entry name" value="HPr-like_sf"/>
</dbReference>
<organism evidence="5 6">
    <name type="scientific">Bacillus inaquosorum</name>
    <dbReference type="NCBI Taxonomy" id="483913"/>
    <lineage>
        <taxon>Bacteria</taxon>
        <taxon>Bacillati</taxon>
        <taxon>Bacillota</taxon>
        <taxon>Bacilli</taxon>
        <taxon>Bacillales</taxon>
        <taxon>Bacillaceae</taxon>
        <taxon>Bacillus</taxon>
    </lineage>
</organism>
<dbReference type="InterPro" id="IPR050399">
    <property type="entry name" value="HPr"/>
</dbReference>
<dbReference type="Proteomes" id="UP001066278">
    <property type="component" value="Unassembled WGS sequence"/>
</dbReference>
<evidence type="ECO:0000313" key="5">
    <source>
        <dbReference type="EMBL" id="MCY9228874.1"/>
    </source>
</evidence>
<dbReference type="AlphaFoldDB" id="A0A9Q4EVB5"/>
<comment type="subcellular location">
    <subcellularLocation>
        <location evidence="1">Cytoplasm</location>
    </subcellularLocation>
</comment>
<evidence type="ECO:0000259" key="4">
    <source>
        <dbReference type="PROSITE" id="PS51350"/>
    </source>
</evidence>
<dbReference type="Gene3D" id="3.30.1340.10">
    <property type="entry name" value="HPr-like"/>
    <property type="match status" value="1"/>
</dbReference>
<gene>
    <name evidence="5" type="ORF">MOE99_05750</name>
</gene>
<evidence type="ECO:0000256" key="1">
    <source>
        <dbReference type="ARBA" id="ARBA00004496"/>
    </source>
</evidence>
<keyword evidence="3" id="KW-0598">Phosphotransferase system</keyword>
<dbReference type="NCBIfam" id="TIGR01003">
    <property type="entry name" value="PTS_HPr_family"/>
    <property type="match status" value="1"/>
</dbReference>
<protein>
    <submittedName>
        <fullName evidence="5">HPr family phosphocarrier protein</fullName>
    </submittedName>
</protein>
<dbReference type="PANTHER" id="PTHR33705:SF2">
    <property type="entry name" value="PHOSPHOCARRIER PROTEIN NPR"/>
    <property type="match status" value="1"/>
</dbReference>
<reference evidence="5" key="1">
    <citation type="submission" date="2022-02" db="EMBL/GenBank/DDBJ databases">
        <title>Crop Bioprotection Bacillus Genome Sequencing.</title>
        <authorList>
            <person name="Dunlap C."/>
        </authorList>
    </citation>
    <scope>NUCLEOTIDE SEQUENCE</scope>
    <source>
        <strain evidence="5">T20C13</strain>
    </source>
</reference>
<dbReference type="SUPFAM" id="SSF55594">
    <property type="entry name" value="HPr-like"/>
    <property type="match status" value="1"/>
</dbReference>
<proteinExistence type="predicted"/>
<dbReference type="GO" id="GO:0005737">
    <property type="term" value="C:cytoplasm"/>
    <property type="evidence" value="ECO:0007669"/>
    <property type="project" value="UniProtKB-SubCell"/>
</dbReference>
<dbReference type="GO" id="GO:0009401">
    <property type="term" value="P:phosphoenolpyruvate-dependent sugar phosphotransferase system"/>
    <property type="evidence" value="ECO:0007669"/>
    <property type="project" value="UniProtKB-KW"/>
</dbReference>
<evidence type="ECO:0000313" key="6">
    <source>
        <dbReference type="Proteomes" id="UP001066278"/>
    </source>
</evidence>
<dbReference type="PANTHER" id="PTHR33705">
    <property type="entry name" value="PHOSPHOCARRIER PROTEIN HPR"/>
    <property type="match status" value="1"/>
</dbReference>
<dbReference type="PRINTS" id="PR00107">
    <property type="entry name" value="PHOSPHOCPHPR"/>
</dbReference>
<dbReference type="EMBL" id="JALAXJ010000005">
    <property type="protein sequence ID" value="MCY9228874.1"/>
    <property type="molecule type" value="Genomic_DNA"/>
</dbReference>